<feature type="compositionally biased region" description="Polar residues" evidence="1">
    <location>
        <begin position="1"/>
        <end position="21"/>
    </location>
</feature>
<reference evidence="2 3" key="1">
    <citation type="submission" date="2016-12" db="EMBL/GenBank/DDBJ databases">
        <title>The genomes of Aspergillus section Nigri reveals drivers in fungal speciation.</title>
        <authorList>
            <consortium name="DOE Joint Genome Institute"/>
            <person name="Vesth T.C."/>
            <person name="Nybo J."/>
            <person name="Theobald S."/>
            <person name="Brandl J."/>
            <person name="Frisvad J.C."/>
            <person name="Nielsen K.F."/>
            <person name="Lyhne E.K."/>
            <person name="Kogle M.E."/>
            <person name="Kuo A."/>
            <person name="Riley R."/>
            <person name="Clum A."/>
            <person name="Nolan M."/>
            <person name="Lipzen A."/>
            <person name="Salamov A."/>
            <person name="Henrissat B."/>
            <person name="Wiebenga A."/>
            <person name="De Vries R.P."/>
            <person name="Grigoriev I.V."/>
            <person name="Mortensen U.H."/>
            <person name="Andersen M.R."/>
            <person name="Baker S.E."/>
        </authorList>
    </citation>
    <scope>NUCLEOTIDE SEQUENCE [LARGE SCALE GENOMIC DNA]</scope>
    <source>
        <strain evidence="2 3">CBS 115572</strain>
    </source>
</reference>
<evidence type="ECO:0000313" key="3">
    <source>
        <dbReference type="Proteomes" id="UP000246702"/>
    </source>
</evidence>
<evidence type="ECO:0008006" key="4">
    <source>
        <dbReference type="Google" id="ProtNLM"/>
    </source>
</evidence>
<evidence type="ECO:0000313" key="2">
    <source>
        <dbReference type="EMBL" id="PWY78025.1"/>
    </source>
</evidence>
<dbReference type="Pfam" id="PF04749">
    <property type="entry name" value="PLAC8"/>
    <property type="match status" value="1"/>
</dbReference>
<dbReference type="EMBL" id="MSFK01000025">
    <property type="protein sequence ID" value="PWY78025.1"/>
    <property type="molecule type" value="Genomic_DNA"/>
</dbReference>
<dbReference type="Proteomes" id="UP000246702">
    <property type="component" value="Unassembled WGS sequence"/>
</dbReference>
<dbReference type="OrthoDB" id="1045822at2759"/>
<name>A0A317VW81_9EURO</name>
<protein>
    <recommendedName>
        <fullName evidence="4">PLAC8-domain-containing protein</fullName>
    </recommendedName>
</protein>
<comment type="caution">
    <text evidence="2">The sequence shown here is derived from an EMBL/GenBank/DDBJ whole genome shotgun (WGS) entry which is preliminary data.</text>
</comment>
<gene>
    <name evidence="2" type="ORF">BO94DRAFT_603756</name>
</gene>
<accession>A0A317VW81</accession>
<dbReference type="GeneID" id="37118588"/>
<dbReference type="STRING" id="1450535.A0A317VW81"/>
<evidence type="ECO:0000256" key="1">
    <source>
        <dbReference type="SAM" id="MobiDB-lite"/>
    </source>
</evidence>
<feature type="region of interest" description="Disordered" evidence="1">
    <location>
        <begin position="1"/>
        <end position="23"/>
    </location>
</feature>
<dbReference type="NCBIfam" id="TIGR01571">
    <property type="entry name" value="A_thal_Cys_rich"/>
    <property type="match status" value="1"/>
</dbReference>
<dbReference type="RefSeq" id="XP_025464537.1">
    <property type="nucleotide sequence ID" value="XM_025616445.1"/>
</dbReference>
<dbReference type="AlphaFoldDB" id="A0A317VW81"/>
<keyword evidence="3" id="KW-1185">Reference proteome</keyword>
<organism evidence="2 3">
    <name type="scientific">Aspergillus sclerotioniger CBS 115572</name>
    <dbReference type="NCBI Taxonomy" id="1450535"/>
    <lineage>
        <taxon>Eukaryota</taxon>
        <taxon>Fungi</taxon>
        <taxon>Dikarya</taxon>
        <taxon>Ascomycota</taxon>
        <taxon>Pezizomycotina</taxon>
        <taxon>Eurotiomycetes</taxon>
        <taxon>Eurotiomycetidae</taxon>
        <taxon>Eurotiales</taxon>
        <taxon>Aspergillaceae</taxon>
        <taxon>Aspergillus</taxon>
        <taxon>Aspergillus subgen. Circumdati</taxon>
    </lineage>
</organism>
<dbReference type="InterPro" id="IPR006461">
    <property type="entry name" value="PLAC_motif_containing"/>
</dbReference>
<dbReference type="PANTHER" id="PTHR15907">
    <property type="entry name" value="DUF614 FAMILY PROTEIN-RELATED"/>
    <property type="match status" value="1"/>
</dbReference>
<proteinExistence type="predicted"/>
<sequence>MSDTQKGYRSWPSNLPTYHPTSSEEVRSVTYNKNWNYSLCDCCSPGSLCLTSCCIPGLTFGKMQARLRNPTLENYSSCNGECAIFTLRTFTWTQWLLQTIQRGKLRQKYGIR</sequence>